<organism evidence="2 3">
    <name type="scientific">Bifiguratus adelaidae</name>
    <dbReference type="NCBI Taxonomy" id="1938954"/>
    <lineage>
        <taxon>Eukaryota</taxon>
        <taxon>Fungi</taxon>
        <taxon>Fungi incertae sedis</taxon>
        <taxon>Mucoromycota</taxon>
        <taxon>Mucoromycotina</taxon>
        <taxon>Endogonomycetes</taxon>
        <taxon>Endogonales</taxon>
        <taxon>Endogonales incertae sedis</taxon>
        <taxon>Bifiguratus</taxon>
    </lineage>
</organism>
<evidence type="ECO:0000256" key="1">
    <source>
        <dbReference type="SAM" id="MobiDB-lite"/>
    </source>
</evidence>
<comment type="caution">
    <text evidence="2">The sequence shown here is derived from an EMBL/GenBank/DDBJ whole genome shotgun (WGS) entry which is preliminary data.</text>
</comment>
<name>A0A261XT33_9FUNG</name>
<feature type="compositionally biased region" description="Polar residues" evidence="1">
    <location>
        <begin position="91"/>
        <end position="100"/>
    </location>
</feature>
<dbReference type="EMBL" id="MVBO01000346">
    <property type="protein sequence ID" value="OZJ01473.1"/>
    <property type="molecule type" value="Genomic_DNA"/>
</dbReference>
<feature type="region of interest" description="Disordered" evidence="1">
    <location>
        <begin position="146"/>
        <end position="183"/>
    </location>
</feature>
<feature type="compositionally biased region" description="Basic and acidic residues" evidence="1">
    <location>
        <begin position="166"/>
        <end position="182"/>
    </location>
</feature>
<sequence length="366" mass="41440">MSEHPATLPNLGADDNLPEPDPIDVTEREAEPLPATHNVQQRHQPIPNVGGQDVVGQRYHHTGEWRYRSNDSDYFERHPNEALPQHDPFRKSSQPDSANGIQEEDEPLYIPPESNSEQQDRFGGMSDGAEALATKALMHLYDKVKAQRSTGNLSPSRPNEEDPEENPEKVNSHEKFSQEERPPAIAVKAAVLNRRTTANGQDRSRPDTLQVSHLHQTWHEETKNEKSPTSGLGLDFIKRRPFARVDTTKGKIKASDERNQFHEDFTFNDAVNAIHKLNQNEPAAKAKRMRPARIATTDSKMSFLKSIHQTIADVHKSVADVREQVDQNHETNTNAPARINGWQRFRKKYREMIAETLGVTIMTVLG</sequence>
<feature type="compositionally biased region" description="Polar residues" evidence="1">
    <location>
        <begin position="147"/>
        <end position="157"/>
    </location>
</feature>
<feature type="region of interest" description="Disordered" evidence="1">
    <location>
        <begin position="1"/>
        <end position="125"/>
    </location>
</feature>
<protein>
    <submittedName>
        <fullName evidence="2">Uncharacterized protein</fullName>
    </submittedName>
</protein>
<proteinExistence type="predicted"/>
<accession>A0A261XT33</accession>
<feature type="compositionally biased region" description="Basic and acidic residues" evidence="1">
    <location>
        <begin position="61"/>
        <end position="80"/>
    </location>
</feature>
<dbReference type="Proteomes" id="UP000242875">
    <property type="component" value="Unassembled WGS sequence"/>
</dbReference>
<evidence type="ECO:0000313" key="3">
    <source>
        <dbReference type="Proteomes" id="UP000242875"/>
    </source>
</evidence>
<reference evidence="2 3" key="1">
    <citation type="journal article" date="2017" name="Mycologia">
        <title>Bifiguratus adelaidae, gen. et sp. nov., a new member of Mucoromycotina in endophytic and soil-dwelling habitats.</title>
        <authorList>
            <person name="Torres-Cruz T.J."/>
            <person name="Billingsley Tobias T.L."/>
            <person name="Almatruk M."/>
            <person name="Hesse C."/>
            <person name="Kuske C.R."/>
            <person name="Desiro A."/>
            <person name="Benucci G.M."/>
            <person name="Bonito G."/>
            <person name="Stajich J.E."/>
            <person name="Dunlap C."/>
            <person name="Arnold A.E."/>
            <person name="Porras-Alfaro A."/>
        </authorList>
    </citation>
    <scope>NUCLEOTIDE SEQUENCE [LARGE SCALE GENOMIC DNA]</scope>
    <source>
        <strain evidence="2 3">AZ0501</strain>
    </source>
</reference>
<feature type="non-terminal residue" evidence="2">
    <location>
        <position position="366"/>
    </location>
</feature>
<gene>
    <name evidence="2" type="ORF">BZG36_05499</name>
</gene>
<dbReference type="AlphaFoldDB" id="A0A261XT33"/>
<keyword evidence="3" id="KW-1185">Reference proteome</keyword>
<evidence type="ECO:0000313" key="2">
    <source>
        <dbReference type="EMBL" id="OZJ01473.1"/>
    </source>
</evidence>